<dbReference type="InterPro" id="IPR042204">
    <property type="entry name" value="2Fe-2S-bd_N"/>
</dbReference>
<dbReference type="Pfam" id="PF08669">
    <property type="entry name" value="GCV_T_C"/>
    <property type="match status" value="1"/>
</dbReference>
<evidence type="ECO:0000256" key="1">
    <source>
        <dbReference type="ARBA" id="ARBA00008609"/>
    </source>
</evidence>
<feature type="domain" description="GCVT N-terminal" evidence="3">
    <location>
        <begin position="496"/>
        <end position="767"/>
    </location>
</feature>
<dbReference type="SUPFAM" id="SSF103025">
    <property type="entry name" value="Folate-binding domain"/>
    <property type="match status" value="1"/>
</dbReference>
<dbReference type="Proteomes" id="UP001519654">
    <property type="component" value="Unassembled WGS sequence"/>
</dbReference>
<dbReference type="InterPro" id="IPR036188">
    <property type="entry name" value="FAD/NAD-bd_sf"/>
</dbReference>
<dbReference type="SUPFAM" id="SSF51905">
    <property type="entry name" value="FAD/NAD(P)-binding domain"/>
    <property type="match status" value="1"/>
</dbReference>
<dbReference type="PANTHER" id="PTHR43757">
    <property type="entry name" value="AMINOMETHYLTRANSFERASE"/>
    <property type="match status" value="1"/>
</dbReference>
<evidence type="ECO:0000259" key="3">
    <source>
        <dbReference type="Pfam" id="PF01571"/>
    </source>
</evidence>
<dbReference type="Pfam" id="PF13510">
    <property type="entry name" value="Fer2_4"/>
    <property type="match status" value="1"/>
</dbReference>
<dbReference type="Gene3D" id="1.10.10.1100">
    <property type="entry name" value="BFD-like [2Fe-2S]-binding domain"/>
    <property type="match status" value="1"/>
</dbReference>
<accession>A0ABS5YWQ1</accession>
<dbReference type="SUPFAM" id="SSF101790">
    <property type="entry name" value="Aminomethyltransferase beta-barrel domain"/>
    <property type="match status" value="1"/>
</dbReference>
<dbReference type="InterPro" id="IPR041117">
    <property type="entry name" value="SoxA_A3"/>
</dbReference>
<feature type="domain" description="Aminomethyltransferase C-terminal" evidence="5">
    <location>
        <begin position="787"/>
        <end position="876"/>
    </location>
</feature>
<dbReference type="Pfam" id="PF07992">
    <property type="entry name" value="Pyr_redox_2"/>
    <property type="match status" value="1"/>
</dbReference>
<evidence type="ECO:0000259" key="6">
    <source>
        <dbReference type="Pfam" id="PF17806"/>
    </source>
</evidence>
<dbReference type="Pfam" id="PF01571">
    <property type="entry name" value="GCV_T"/>
    <property type="match status" value="1"/>
</dbReference>
<gene>
    <name evidence="7" type="ORF">KOI35_30645</name>
</gene>
<evidence type="ECO:0000313" key="8">
    <source>
        <dbReference type="Proteomes" id="UP001519654"/>
    </source>
</evidence>
<proteinExistence type="inferred from homology"/>
<comment type="similarity">
    <text evidence="1">Belongs to the GcvT family.</text>
</comment>
<dbReference type="PRINTS" id="PR00368">
    <property type="entry name" value="FADPNR"/>
</dbReference>
<dbReference type="Gene3D" id="3.50.50.60">
    <property type="entry name" value="FAD/NAD(P)-binding domain"/>
    <property type="match status" value="2"/>
</dbReference>
<dbReference type="EMBL" id="JAHKKG010000010">
    <property type="protein sequence ID" value="MBU2667880.1"/>
    <property type="molecule type" value="Genomic_DNA"/>
</dbReference>
<protein>
    <submittedName>
        <fullName evidence="7">(2Fe-2S)-binding protein</fullName>
    </submittedName>
</protein>
<dbReference type="PANTHER" id="PTHR43757:SF2">
    <property type="entry name" value="AMINOMETHYLTRANSFERASE, MITOCHONDRIAL"/>
    <property type="match status" value="1"/>
</dbReference>
<comment type="caution">
    <text evidence="7">The sequence shown here is derived from an EMBL/GenBank/DDBJ whole genome shotgun (WGS) entry which is preliminary data.</text>
</comment>
<dbReference type="Pfam" id="PF17806">
    <property type="entry name" value="SO_alpha_A3"/>
    <property type="match status" value="1"/>
</dbReference>
<name>A0ABS5YWQ1_9ACTN</name>
<keyword evidence="2" id="KW-0560">Oxidoreductase</keyword>
<evidence type="ECO:0000313" key="7">
    <source>
        <dbReference type="EMBL" id="MBU2667880.1"/>
    </source>
</evidence>
<evidence type="ECO:0000256" key="2">
    <source>
        <dbReference type="ARBA" id="ARBA00023002"/>
    </source>
</evidence>
<dbReference type="InterPro" id="IPR023753">
    <property type="entry name" value="FAD/NAD-binding_dom"/>
</dbReference>
<dbReference type="Gene3D" id="3.30.1360.120">
    <property type="entry name" value="Probable tRNA modification gtpase trme, domain 1"/>
    <property type="match status" value="1"/>
</dbReference>
<dbReference type="InterPro" id="IPR013977">
    <property type="entry name" value="GcvT_C"/>
</dbReference>
<dbReference type="InterPro" id="IPR028896">
    <property type="entry name" value="GcvT/YgfZ/DmdA"/>
</dbReference>
<dbReference type="Gene3D" id="3.10.20.440">
    <property type="entry name" value="2Fe-2S iron-sulphur cluster binding domain, sarcosine oxidase, alpha subunit, N-terminal domain"/>
    <property type="match status" value="1"/>
</dbReference>
<keyword evidence="8" id="KW-1185">Reference proteome</keyword>
<organism evidence="7 8">
    <name type="scientific">Paractinoplanes bogorensis</name>
    <dbReference type="NCBI Taxonomy" id="1610840"/>
    <lineage>
        <taxon>Bacteria</taxon>
        <taxon>Bacillati</taxon>
        <taxon>Actinomycetota</taxon>
        <taxon>Actinomycetes</taxon>
        <taxon>Micromonosporales</taxon>
        <taxon>Micromonosporaceae</taxon>
        <taxon>Paractinoplanes</taxon>
    </lineage>
</organism>
<reference evidence="7 8" key="1">
    <citation type="submission" date="2021-06" db="EMBL/GenBank/DDBJ databases">
        <title>Actinoplanes lichenicola sp. nov., and Actinoplanes ovalisporus sp. nov., isolated from lichen in Thailand.</title>
        <authorList>
            <person name="Saeng-In P."/>
            <person name="Kanchanasin P."/>
            <person name="Yuki M."/>
            <person name="Kudo T."/>
            <person name="Ohkuma M."/>
            <person name="Phongsopitanun W."/>
            <person name="Tanasupawat S."/>
        </authorList>
    </citation>
    <scope>NUCLEOTIDE SEQUENCE [LARGE SCALE GENOMIC DNA]</scope>
    <source>
        <strain evidence="7 8">NBRC 110975</strain>
    </source>
</reference>
<feature type="domain" description="FAD/NAD(P)-binding" evidence="4">
    <location>
        <begin position="110"/>
        <end position="355"/>
    </location>
</feature>
<evidence type="ECO:0000259" key="4">
    <source>
        <dbReference type="Pfam" id="PF07992"/>
    </source>
</evidence>
<dbReference type="InterPro" id="IPR027266">
    <property type="entry name" value="TrmE/GcvT-like"/>
</dbReference>
<dbReference type="InterPro" id="IPR029043">
    <property type="entry name" value="GcvT/YgfZ_C"/>
</dbReference>
<dbReference type="InterPro" id="IPR041854">
    <property type="entry name" value="BFD-like_2Fe2S-bd_dom_sf"/>
</dbReference>
<sequence>MDRSRTLTFTFGGETFTGHPGDTLASALLAAGRHTIATSVKLGRPRGITAAGAEDSGGLVQIEEPFPDPMQLAATVELYDGLSARGLAGQGRLADVPDSARYDAKHHHVDLLVVGAGPAGLIAALEASRAGDRVALVDEQSEAGGSLLSGQDDGWVAGAVAELAGNPDVLHLQRTTAFGAYDDGFVLAVERRTDHLGAAAPKNISRQRVWRLRAKQVVVATGAHERPIVFADNDRPGIMLAGAARTFLNRYGVRPGREAVVFTTNDSAYDAAFDLHRAGVHIPVIVDARPEVPRADECAAAGIRLLTGATVTGTRGDDRITHAIVDGESVPCDVLLVSGGWNPAVHLFSQAGGKLRYDETLGAFVPGERLDGLTVVGAAAGEIEATPLVLWRVPGPSDRQFVDLQRDATVADIERAVGAGMRSLEHIKRYTTIGTAHDQGKTSGVLTSGIVAELLGVPLTATGTTTFRPPYTPVAFAALAGRDRGRLFDPERYTALHDWHVAAGAVFEDVGQWKRPRYYPRPGEEMETAVLRECAAARTGVAMIDGSTLGKIDVHGPDAAVLLDRLYTNLISSLKPGMVRYGVMCGVDGMVIDDGTVMRLADDRFLVLTTTGGAAKILDWMEEWLQTEWPELRVHLTSVTEQWATFPVVGPRSRDVIGALFPGVDVSKEAFPFMALRDTELDGVPIRLARISFSGELAYEVYVNPWYAVAVWERLLEAGRPYGITTYGTETMHVLRAEKGYPIIGQDTDGTVTPHDLGLAWAVSKKKPDFIGKRSFSRTVNVDPMRKQLVGLLPTDRGTVLPEGSQIIEFQPDGARPAPPVPMLGHVTSSYRSAELGRPFALALVKGGRERIGDTLHVPVGDTLVPVEVTGPVLVDPEGTRRDG</sequence>
<evidence type="ECO:0000259" key="5">
    <source>
        <dbReference type="Pfam" id="PF08669"/>
    </source>
</evidence>
<feature type="domain" description="SoxA A3" evidence="6">
    <location>
        <begin position="398"/>
        <end position="482"/>
    </location>
</feature>
<dbReference type="PRINTS" id="PR00469">
    <property type="entry name" value="PNDRDTASEII"/>
</dbReference>
<dbReference type="InterPro" id="IPR006222">
    <property type="entry name" value="GCVT_N"/>
</dbReference>